<dbReference type="SUPFAM" id="SSF53448">
    <property type="entry name" value="Nucleotide-diphospho-sugar transferases"/>
    <property type="match status" value="1"/>
</dbReference>
<dbReference type="CDD" id="cd06423">
    <property type="entry name" value="CESA_like"/>
    <property type="match status" value="1"/>
</dbReference>
<evidence type="ECO:0000313" key="8">
    <source>
        <dbReference type="EMBL" id="OOQ56706.1"/>
    </source>
</evidence>
<evidence type="ECO:0000256" key="7">
    <source>
        <dbReference type="SAM" id="Phobius"/>
    </source>
</evidence>
<keyword evidence="6 7" id="KW-0472">Membrane</keyword>
<dbReference type="PANTHER" id="PTHR43867">
    <property type="entry name" value="CELLULOSE SYNTHASE CATALYTIC SUBUNIT A [UDP-FORMING]"/>
    <property type="match status" value="1"/>
</dbReference>
<reference evidence="8 9" key="1">
    <citation type="submission" date="2016-07" db="EMBL/GenBank/DDBJ databases">
        <title>Genomic analysis of zinc-resistant bacterium Mucilaginibacter pedocola TBZ30.</title>
        <authorList>
            <person name="Huang J."/>
            <person name="Tang J."/>
        </authorList>
    </citation>
    <scope>NUCLEOTIDE SEQUENCE [LARGE SCALE GENOMIC DNA]</scope>
    <source>
        <strain evidence="8 9">TBZ30</strain>
    </source>
</reference>
<sequence length="395" mass="43721">MDIIAGLVFTISLLAFTALAMQCIYLLIFALAGHFKSNAAFPPASALGSFVIYIPAYKEDAVILDTAIAALSLDYPQSKRRVVVIADKLMPATLAALRSMPLQVVEVAFEQSTKAKALNYAIKQTEGVFDYALILDADNICSPDFLLRMNEAMQQGCQVVQGQRVAKNTNTKFAFLDAVSEGVNNHIFRQGHRALGLSCAIIGSGFAMQYQLFVSVMDEIKAVGGFDKEMELRLLRTGVQVAYATRALVYDEKAARQANFENQRRRWLSAQIHYMQRYIADGFIQLTKGNIDFFDKVVQTMLLPRALMLGVTSMLFILSLLPGYGLPAVYWLVLCAATFFAVFISIPSQYFNRQLLSAALGFPLAFFSMFKLLFKLKGANKTFIHTAHGDVSSAQ</sequence>
<evidence type="ECO:0000256" key="6">
    <source>
        <dbReference type="ARBA" id="ARBA00023136"/>
    </source>
</evidence>
<evidence type="ECO:0008006" key="10">
    <source>
        <dbReference type="Google" id="ProtNLM"/>
    </source>
</evidence>
<gene>
    <name evidence="8" type="ORF">BC343_17060</name>
</gene>
<feature type="transmembrane region" description="Helical" evidence="7">
    <location>
        <begin position="354"/>
        <end position="374"/>
    </location>
</feature>
<dbReference type="AlphaFoldDB" id="A0A1S9P6X5"/>
<evidence type="ECO:0000256" key="5">
    <source>
        <dbReference type="ARBA" id="ARBA00022989"/>
    </source>
</evidence>
<dbReference type="PANTHER" id="PTHR43867:SF2">
    <property type="entry name" value="CELLULOSE SYNTHASE CATALYTIC SUBUNIT A [UDP-FORMING]"/>
    <property type="match status" value="1"/>
</dbReference>
<feature type="transmembrane region" description="Helical" evidence="7">
    <location>
        <begin position="302"/>
        <end position="321"/>
    </location>
</feature>
<dbReference type="InterPro" id="IPR050321">
    <property type="entry name" value="Glycosyltr_2/OpgH_subfam"/>
</dbReference>
<dbReference type="InterPro" id="IPR029044">
    <property type="entry name" value="Nucleotide-diphossugar_trans"/>
</dbReference>
<dbReference type="EMBL" id="MBTF01000038">
    <property type="protein sequence ID" value="OOQ56706.1"/>
    <property type="molecule type" value="Genomic_DNA"/>
</dbReference>
<keyword evidence="4 7" id="KW-0812">Transmembrane</keyword>
<dbReference type="RefSeq" id="WP_078351118.1">
    <property type="nucleotide sequence ID" value="NZ_MBTF01000038.1"/>
</dbReference>
<evidence type="ECO:0000313" key="9">
    <source>
        <dbReference type="Proteomes" id="UP000189739"/>
    </source>
</evidence>
<evidence type="ECO:0000256" key="1">
    <source>
        <dbReference type="ARBA" id="ARBA00004141"/>
    </source>
</evidence>
<comment type="caution">
    <text evidence="8">The sequence shown here is derived from an EMBL/GenBank/DDBJ whole genome shotgun (WGS) entry which is preliminary data.</text>
</comment>
<name>A0A1S9P6X5_9SPHI</name>
<keyword evidence="3" id="KW-0808">Transferase</keyword>
<dbReference type="Gene3D" id="3.90.550.10">
    <property type="entry name" value="Spore Coat Polysaccharide Biosynthesis Protein SpsA, Chain A"/>
    <property type="match status" value="1"/>
</dbReference>
<evidence type="ECO:0000256" key="3">
    <source>
        <dbReference type="ARBA" id="ARBA00022679"/>
    </source>
</evidence>
<dbReference type="GO" id="GO:0016020">
    <property type="term" value="C:membrane"/>
    <property type="evidence" value="ECO:0007669"/>
    <property type="project" value="UniProtKB-SubCell"/>
</dbReference>
<keyword evidence="5 7" id="KW-1133">Transmembrane helix</keyword>
<organism evidence="8 9">
    <name type="scientific">Mucilaginibacter pedocola</name>
    <dbReference type="NCBI Taxonomy" id="1792845"/>
    <lineage>
        <taxon>Bacteria</taxon>
        <taxon>Pseudomonadati</taxon>
        <taxon>Bacteroidota</taxon>
        <taxon>Sphingobacteriia</taxon>
        <taxon>Sphingobacteriales</taxon>
        <taxon>Sphingobacteriaceae</taxon>
        <taxon>Mucilaginibacter</taxon>
    </lineage>
</organism>
<feature type="transmembrane region" description="Helical" evidence="7">
    <location>
        <begin position="328"/>
        <end position="348"/>
    </location>
</feature>
<dbReference type="GO" id="GO:0016757">
    <property type="term" value="F:glycosyltransferase activity"/>
    <property type="evidence" value="ECO:0007669"/>
    <property type="project" value="UniProtKB-KW"/>
</dbReference>
<proteinExistence type="predicted"/>
<keyword evidence="2" id="KW-0328">Glycosyltransferase</keyword>
<accession>A0A1S9P6X5</accession>
<evidence type="ECO:0000256" key="4">
    <source>
        <dbReference type="ARBA" id="ARBA00022692"/>
    </source>
</evidence>
<protein>
    <recommendedName>
        <fullName evidence="10">Glycosyl transferase family 2</fullName>
    </recommendedName>
</protein>
<comment type="subcellular location">
    <subcellularLocation>
        <location evidence="1">Membrane</location>
        <topology evidence="1">Multi-pass membrane protein</topology>
    </subcellularLocation>
</comment>
<dbReference type="OrthoDB" id="1523666at2"/>
<keyword evidence="9" id="KW-1185">Reference proteome</keyword>
<dbReference type="STRING" id="1792845.BC343_17060"/>
<evidence type="ECO:0000256" key="2">
    <source>
        <dbReference type="ARBA" id="ARBA00022676"/>
    </source>
</evidence>
<dbReference type="Pfam" id="PF13641">
    <property type="entry name" value="Glyco_tranf_2_3"/>
    <property type="match status" value="1"/>
</dbReference>
<dbReference type="Proteomes" id="UP000189739">
    <property type="component" value="Unassembled WGS sequence"/>
</dbReference>